<dbReference type="Proteomes" id="UP001589670">
    <property type="component" value="Unassembled WGS sequence"/>
</dbReference>
<organism evidence="2 3">
    <name type="scientific">Roseovarius ramblicola</name>
    <dbReference type="NCBI Taxonomy" id="2022336"/>
    <lineage>
        <taxon>Bacteria</taxon>
        <taxon>Pseudomonadati</taxon>
        <taxon>Pseudomonadota</taxon>
        <taxon>Alphaproteobacteria</taxon>
        <taxon>Rhodobacterales</taxon>
        <taxon>Roseobacteraceae</taxon>
        <taxon>Roseovarius</taxon>
    </lineage>
</organism>
<reference evidence="2 3" key="1">
    <citation type="submission" date="2024-09" db="EMBL/GenBank/DDBJ databases">
        <authorList>
            <person name="Sun Q."/>
            <person name="Mori K."/>
        </authorList>
    </citation>
    <scope>NUCLEOTIDE SEQUENCE [LARGE SCALE GENOMIC DNA]</scope>
    <source>
        <strain evidence="2 3">CECT 9424</strain>
    </source>
</reference>
<dbReference type="EMBL" id="JBHMEC010000047">
    <property type="protein sequence ID" value="MFB9151707.1"/>
    <property type="molecule type" value="Genomic_DNA"/>
</dbReference>
<evidence type="ECO:0000259" key="1">
    <source>
        <dbReference type="Pfam" id="PF24801"/>
    </source>
</evidence>
<evidence type="ECO:0000313" key="2">
    <source>
        <dbReference type="EMBL" id="MFB9151707.1"/>
    </source>
</evidence>
<feature type="non-terminal residue" evidence="2">
    <location>
        <position position="1"/>
    </location>
</feature>
<dbReference type="Pfam" id="PF24801">
    <property type="entry name" value="FNIII-A_GpJ"/>
    <property type="match status" value="1"/>
</dbReference>
<protein>
    <submittedName>
        <fullName evidence="2">Host specificity factor TipJ family phage tail protein</fullName>
    </submittedName>
</protein>
<feature type="domain" description="Tip attachment protein J HDII-ins2" evidence="1">
    <location>
        <begin position="366"/>
        <end position="475"/>
    </location>
</feature>
<gene>
    <name evidence="2" type="ORF">ACFFU4_18345</name>
</gene>
<accession>A0ABV5I4T8</accession>
<proteinExistence type="predicted"/>
<comment type="caution">
    <text evidence="2">The sequence shown here is derived from an EMBL/GenBank/DDBJ whole genome shotgun (WGS) entry which is preliminary data.</text>
</comment>
<sequence>RMGRANHVGVWIAGGILHCQRGAGMVYDRPDAIRTMGWQMRYWTPGPRRRGRAAADATRALYVPGLDLLMDHGAAPEALLEAHRAVPVAARPGDTVQDVLRRAGLESETVAVFLRDGDDAQVPAWPDSDDPDALEDVLRVLGAVRPQDYATARVAEGQRLVITQVPQGGGGSNPLRLVLQIAVLAAAAFFAPALGPGIASALGIGTEAAGALAFGALNLAGGLVVNAILPPPGPPALSDFSEEVSPTFATRAQSSIARPGAPIPFQLGRHIHQLDDVSPPFVRFESNAQVIYQLLALGVGEHALEEVRLGNVTAWRDGALTGNLPGVSVEHVTSGQPVTLMEEAVFTQGDVTGLTLSPQETVGWHTASPAGQTVVALEIDIAFRQLVEIDNNGNNQDRTVEILVESQMIDDDDQPLGAPVALETLTFTGATRSALRSSHKWFVTQGRYRMRLTRQTAAGDDQTFDDGVWAGLKGILPGGRVWPGIELLAVRVEVGEEFAGQSARQVRAVKTRKLPVWDGTAWTAPQPTREIAWAVAEIARSHDRLGDIDMDELSALHATWSARGDRFDTVIDQRMSFWEVLQAALRAGRAQP</sequence>
<dbReference type="NCBIfam" id="NF040662">
    <property type="entry name" value="attach_TipJ_rel"/>
    <property type="match status" value="1"/>
</dbReference>
<keyword evidence="3" id="KW-1185">Reference proteome</keyword>
<dbReference type="RefSeq" id="WP_377071346.1">
    <property type="nucleotide sequence ID" value="NZ_JBHMEC010000047.1"/>
</dbReference>
<feature type="non-terminal residue" evidence="2">
    <location>
        <position position="592"/>
    </location>
</feature>
<evidence type="ECO:0000313" key="3">
    <source>
        <dbReference type="Proteomes" id="UP001589670"/>
    </source>
</evidence>
<name>A0ABV5I4T8_9RHOB</name>
<dbReference type="InterPro" id="IPR055385">
    <property type="entry name" value="GpJ_HDII-ins2"/>
</dbReference>